<feature type="domain" description="AMP-binding enzyme C-terminal" evidence="4">
    <location>
        <begin position="460"/>
        <end position="540"/>
    </location>
</feature>
<organism evidence="5 6">
    <name type="scientific">Rhizobium wuzhouense</name>
    <dbReference type="NCBI Taxonomy" id="1986026"/>
    <lineage>
        <taxon>Bacteria</taxon>
        <taxon>Pseudomonadati</taxon>
        <taxon>Pseudomonadota</taxon>
        <taxon>Alphaproteobacteria</taxon>
        <taxon>Hyphomicrobiales</taxon>
        <taxon>Rhizobiaceae</taxon>
        <taxon>Rhizobium/Agrobacterium group</taxon>
        <taxon>Rhizobium</taxon>
    </lineage>
</organism>
<feature type="domain" description="AMP-dependent synthetase/ligase" evidence="3">
    <location>
        <begin position="44"/>
        <end position="398"/>
    </location>
</feature>
<dbReference type="PROSITE" id="PS00455">
    <property type="entry name" value="AMP_BINDING"/>
    <property type="match status" value="1"/>
</dbReference>
<keyword evidence="1" id="KW-0479">Metal-binding</keyword>
<dbReference type="InterPro" id="IPR000873">
    <property type="entry name" value="AMP-dep_synth/lig_dom"/>
</dbReference>
<dbReference type="Pfam" id="PF13193">
    <property type="entry name" value="AMP-binding_C"/>
    <property type="match status" value="1"/>
</dbReference>
<evidence type="ECO:0000313" key="5">
    <source>
        <dbReference type="EMBL" id="PYB71855.1"/>
    </source>
</evidence>
<dbReference type="PANTHER" id="PTHR43767:SF1">
    <property type="entry name" value="NONRIBOSOMAL PEPTIDE SYNTHASE PES1 (EUROFUNG)-RELATED"/>
    <property type="match status" value="1"/>
</dbReference>
<dbReference type="InterPro" id="IPR025110">
    <property type="entry name" value="AMP-bd_C"/>
</dbReference>
<dbReference type="PANTHER" id="PTHR43767">
    <property type="entry name" value="LONG-CHAIN-FATTY-ACID--COA LIGASE"/>
    <property type="match status" value="1"/>
</dbReference>
<dbReference type="EMBL" id="QJRY01000006">
    <property type="protein sequence ID" value="PYB71855.1"/>
    <property type="molecule type" value="Genomic_DNA"/>
</dbReference>
<dbReference type="Gene3D" id="3.40.50.12780">
    <property type="entry name" value="N-terminal domain of ligase-like"/>
    <property type="match status" value="1"/>
</dbReference>
<dbReference type="GO" id="GO:0016874">
    <property type="term" value="F:ligase activity"/>
    <property type="evidence" value="ECO:0007669"/>
    <property type="project" value="UniProtKB-KW"/>
</dbReference>
<dbReference type="Pfam" id="PF00501">
    <property type="entry name" value="AMP-binding"/>
    <property type="match status" value="1"/>
</dbReference>
<accession>A0ABX5NNJ3</accession>
<evidence type="ECO:0000259" key="4">
    <source>
        <dbReference type="Pfam" id="PF13193"/>
    </source>
</evidence>
<comment type="caution">
    <text evidence="5">The sequence shown here is derived from an EMBL/GenBank/DDBJ whole genome shotgun (WGS) entry which is preliminary data.</text>
</comment>
<sequence>MTSDNIGPIPPQPPIHSEDKDPVSVMDRNRTHEGSGMNTPFTAFEAQANDHPQAPMLIIPASAGLSYAPNGLRKSYSEVQSEVRAIASRFAEAGYGAGSRVALLLENRPEFFTVWLALNGLGVSILPINPDLRATELDYQLAVADVDLLVTYSKQAPTLLHLQEGPVRVIETSDPIPPAGTRAARQTGAAEDECALLFTSGSTGKPKGCMLSNAYFMNLADWYINQGGIAAIERGQEVALTPLPMFHMNALGCTALGMIICGGAIVPLDRFHASRWWQSISESGATIIHCLGVIPAILLRLPSSRFDRDHRVKFAFGPGVDAQHKIEFEARYGIPLVEAWAMTETGGRATTTTACDDYAPGLRCVGRPRQGMDYRIIDDFGNDVALGTPGELIVRAAGCDPRSGFFSGYLKDEEATEAAWAGGWFHTGDVLYEDDKGLLYFFDRKKSIVRRSGENIAVLEVETALQGNTMIKAVAVTPVPDELRGEEVFAFFVDGTHQNHGTRRQLAEDVVRAGAQHLAYHKLPGYVAFIDALPLSSTQKLQRGEIKTMAAELVKGGQVIDLRDLKASLRRKAEQA</sequence>
<dbReference type="Proteomes" id="UP000247536">
    <property type="component" value="Unassembled WGS sequence"/>
</dbReference>
<feature type="compositionally biased region" description="Basic and acidic residues" evidence="2">
    <location>
        <begin position="16"/>
        <end position="33"/>
    </location>
</feature>
<proteinExistence type="predicted"/>
<dbReference type="InterPro" id="IPR042099">
    <property type="entry name" value="ANL_N_sf"/>
</dbReference>
<gene>
    <name evidence="5" type="ORF">DMY87_16800</name>
</gene>
<feature type="region of interest" description="Disordered" evidence="2">
    <location>
        <begin position="1"/>
        <end position="36"/>
    </location>
</feature>
<evidence type="ECO:0000259" key="3">
    <source>
        <dbReference type="Pfam" id="PF00501"/>
    </source>
</evidence>
<evidence type="ECO:0000313" key="6">
    <source>
        <dbReference type="Proteomes" id="UP000247536"/>
    </source>
</evidence>
<dbReference type="InterPro" id="IPR020845">
    <property type="entry name" value="AMP-binding_CS"/>
</dbReference>
<evidence type="ECO:0000256" key="1">
    <source>
        <dbReference type="ARBA" id="ARBA00022723"/>
    </source>
</evidence>
<evidence type="ECO:0000256" key="2">
    <source>
        <dbReference type="SAM" id="MobiDB-lite"/>
    </source>
</evidence>
<name>A0ABX5NNJ3_9HYPH</name>
<dbReference type="Gene3D" id="3.30.300.30">
    <property type="match status" value="1"/>
</dbReference>
<dbReference type="InterPro" id="IPR050237">
    <property type="entry name" value="ATP-dep_AMP-bd_enzyme"/>
</dbReference>
<dbReference type="InterPro" id="IPR045851">
    <property type="entry name" value="AMP-bd_C_sf"/>
</dbReference>
<protein>
    <submittedName>
        <fullName evidence="5">ATP-dependent acyl-CoA ligase</fullName>
    </submittedName>
</protein>
<keyword evidence="6" id="KW-1185">Reference proteome</keyword>
<dbReference type="SUPFAM" id="SSF56801">
    <property type="entry name" value="Acetyl-CoA synthetase-like"/>
    <property type="match status" value="1"/>
</dbReference>
<keyword evidence="5" id="KW-0436">Ligase</keyword>
<reference evidence="5 6" key="1">
    <citation type="submission" date="2018-06" db="EMBL/GenBank/DDBJ databases">
        <title>Rhizobium wuzhouense sp. nov., isolated from roots of Oryza officinalis.</title>
        <authorList>
            <person name="Yuan T."/>
        </authorList>
    </citation>
    <scope>NUCLEOTIDE SEQUENCE [LARGE SCALE GENOMIC DNA]</scope>
    <source>
        <strain evidence="5 6">W44</strain>
    </source>
</reference>